<feature type="compositionally biased region" description="Basic and acidic residues" evidence="1">
    <location>
        <begin position="723"/>
        <end position="732"/>
    </location>
</feature>
<accession>A0A0D2NSR0</accession>
<dbReference type="KEGG" id="mng:MNEG_0693"/>
<proteinExistence type="predicted"/>
<dbReference type="Proteomes" id="UP000054498">
    <property type="component" value="Unassembled WGS sequence"/>
</dbReference>
<keyword evidence="3" id="KW-1185">Reference proteome</keyword>
<dbReference type="GeneID" id="25726811"/>
<dbReference type="AlphaFoldDB" id="A0A0D2NSR0"/>
<sequence length="963" mass="99913">MVLAYVESTMSALSIPSGELQPLLARPSTSECDVLAWAQSKVAAHPAKDAAAPHLDRIARLRRSLGAASRSWQQPRSPLDLLLLRVGGTALAARLAVLPEAALEGLPEYALAAAELARRSGDAESDQDVRGALRGAATQLLAATPLEVLKHPGFWRHLRPAVEAVAGMQNELRLAAGADTVAVVDALTRGHELVAALIGPEALEAAVQLAATAPLGIGDGQGLPEAGWLEGAAPGDVAQLRLAQWVAAQLGLSVFMGCGNAPPSWDLVRRAALVVPPLPELPASLVAAFQAAAPSLLDALATQPLAALAGGRVDFWQLLAEGDEAGQALAAELRAWRAERAVAGCVAVLSSLTRAEVEALTPQQVAAVQGRVAELGVAARRLWDGGLAAAAAGRSPVHPSTLAALSAGSRRDDAAAALQAAPTADSGAHWEALQPLAWALHTRGGSGASAARLVAAVLEGSRAAFEAEAAGVVQAADVIDDLRVAFQLEAEVARLDSVVRPDRLLSGELDRHLEALLPETPALRPLQRQLLFGSAEAGGGGGGRGGVYHDPQQAQSLLPALLSFLGQSAVDAEARAGGPPGDAARGLLRSWREASARLAEAPKLVPAALQGLFGGLLALGSDADDTRLGALTAQEAEARVGELQRQLAGFLAAWDAEVAVQADSNGIGGGAEVTTAPDGVRRPGWQASQLSGSVLGDHASVKTLMELVGEEEALGIMAAHGGRGRDGAPGDDSRDDGDAQPYEMLELVQRDIHLQRYLANEFDPSLGVDLVNAPLGWRDPRLSEEPASWLEGMRPLLDDYLAAQGERPTHDIEWKVYSEMALSEAEDAQAQHEAGLRARGHSAMHSSAADAAYLRQRLDAAVPAGSVLGPAARRYLDAVLQNSSWTFAQRRRLVDRLGEIAAALAANPPKSFRGSPFSAVLQPNGPPAVPRLSQPPVGRGARRGVALAMGVVEGKSTVRAASQ</sequence>
<dbReference type="EMBL" id="KK100278">
    <property type="protein sequence ID" value="KIZ07261.1"/>
    <property type="molecule type" value="Genomic_DNA"/>
</dbReference>
<evidence type="ECO:0000256" key="1">
    <source>
        <dbReference type="SAM" id="MobiDB-lite"/>
    </source>
</evidence>
<feature type="region of interest" description="Disordered" evidence="1">
    <location>
        <begin position="720"/>
        <end position="739"/>
    </location>
</feature>
<evidence type="ECO:0000313" key="2">
    <source>
        <dbReference type="EMBL" id="KIZ07261.1"/>
    </source>
</evidence>
<reference evidence="2 3" key="1">
    <citation type="journal article" date="2013" name="BMC Genomics">
        <title>Reconstruction of the lipid metabolism for the microalga Monoraphidium neglectum from its genome sequence reveals characteristics suitable for biofuel production.</title>
        <authorList>
            <person name="Bogen C."/>
            <person name="Al-Dilaimi A."/>
            <person name="Albersmeier A."/>
            <person name="Wichmann J."/>
            <person name="Grundmann M."/>
            <person name="Rupp O."/>
            <person name="Lauersen K.J."/>
            <person name="Blifernez-Klassen O."/>
            <person name="Kalinowski J."/>
            <person name="Goesmann A."/>
            <person name="Mussgnug J.H."/>
            <person name="Kruse O."/>
        </authorList>
    </citation>
    <scope>NUCLEOTIDE SEQUENCE [LARGE SCALE GENOMIC DNA]</scope>
    <source>
        <strain evidence="2 3">SAG 48.87</strain>
    </source>
</reference>
<evidence type="ECO:0000313" key="3">
    <source>
        <dbReference type="Proteomes" id="UP000054498"/>
    </source>
</evidence>
<dbReference type="OrthoDB" id="552257at2759"/>
<gene>
    <name evidence="2" type="ORF">MNEG_0693</name>
</gene>
<dbReference type="RefSeq" id="XP_013906280.1">
    <property type="nucleotide sequence ID" value="XM_014050826.1"/>
</dbReference>
<protein>
    <submittedName>
        <fullName evidence="2">Uncharacterized protein</fullName>
    </submittedName>
</protein>
<organism evidence="2 3">
    <name type="scientific">Monoraphidium neglectum</name>
    <dbReference type="NCBI Taxonomy" id="145388"/>
    <lineage>
        <taxon>Eukaryota</taxon>
        <taxon>Viridiplantae</taxon>
        <taxon>Chlorophyta</taxon>
        <taxon>core chlorophytes</taxon>
        <taxon>Chlorophyceae</taxon>
        <taxon>CS clade</taxon>
        <taxon>Sphaeropleales</taxon>
        <taxon>Selenastraceae</taxon>
        <taxon>Monoraphidium</taxon>
    </lineage>
</organism>
<name>A0A0D2NSR0_9CHLO</name>